<proteinExistence type="predicted"/>
<feature type="region of interest" description="Disordered" evidence="1">
    <location>
        <begin position="236"/>
        <end position="256"/>
    </location>
</feature>
<dbReference type="EMBL" id="JALNTZ010000003">
    <property type="protein sequence ID" value="KAJ3659406.1"/>
    <property type="molecule type" value="Genomic_DNA"/>
</dbReference>
<name>A0AA38MK56_9CUCU</name>
<keyword evidence="3" id="KW-1185">Reference proteome</keyword>
<organism evidence="2 3">
    <name type="scientific">Zophobas morio</name>
    <dbReference type="NCBI Taxonomy" id="2755281"/>
    <lineage>
        <taxon>Eukaryota</taxon>
        <taxon>Metazoa</taxon>
        <taxon>Ecdysozoa</taxon>
        <taxon>Arthropoda</taxon>
        <taxon>Hexapoda</taxon>
        <taxon>Insecta</taxon>
        <taxon>Pterygota</taxon>
        <taxon>Neoptera</taxon>
        <taxon>Endopterygota</taxon>
        <taxon>Coleoptera</taxon>
        <taxon>Polyphaga</taxon>
        <taxon>Cucujiformia</taxon>
        <taxon>Tenebrionidae</taxon>
        <taxon>Zophobas</taxon>
    </lineage>
</organism>
<protein>
    <submittedName>
        <fullName evidence="2">Uncharacterized protein</fullName>
    </submittedName>
</protein>
<evidence type="ECO:0000313" key="2">
    <source>
        <dbReference type="EMBL" id="KAJ3659406.1"/>
    </source>
</evidence>
<reference evidence="2" key="1">
    <citation type="journal article" date="2023" name="G3 (Bethesda)">
        <title>Whole genome assemblies of Zophobas morio and Tenebrio molitor.</title>
        <authorList>
            <person name="Kaur S."/>
            <person name="Stinson S.A."/>
            <person name="diCenzo G.C."/>
        </authorList>
    </citation>
    <scope>NUCLEOTIDE SEQUENCE</scope>
    <source>
        <strain evidence="2">QUZm001</strain>
    </source>
</reference>
<feature type="region of interest" description="Disordered" evidence="1">
    <location>
        <begin position="276"/>
        <end position="303"/>
    </location>
</feature>
<gene>
    <name evidence="2" type="ORF">Zmor_011095</name>
</gene>
<evidence type="ECO:0000256" key="1">
    <source>
        <dbReference type="SAM" id="MobiDB-lite"/>
    </source>
</evidence>
<evidence type="ECO:0000313" key="3">
    <source>
        <dbReference type="Proteomes" id="UP001168821"/>
    </source>
</evidence>
<dbReference type="AlphaFoldDB" id="A0AA38MK56"/>
<dbReference type="Proteomes" id="UP001168821">
    <property type="component" value="Unassembled WGS sequence"/>
</dbReference>
<sequence length="558" mass="63237">MVFTPEQDDFILMAHFRSGTRNPDGTWSYSLQSCIDQFTEAFPDANVGYQTFANHKGVLVHPFETKNCIYKGKTTGRKTVLTEEVTEDIQHRLEQSPNKSIRKLSAQTGLSVGSCHKALHKVLHMHPYKVSVVHELLPPDFERRINYCQWFNNNLNDDALLDLTFFTDEACVGLVLFFPESAEGPKVQRSAITTLAAPLSSDIGLCFLKCIRLLLPIHQKCFEDDIRHLCGDLRSSNDKSCKTSKPLCNNDDDDDDDDDDDLSLILEVIEQDLNQNKTNDSQGCSRRNTATSDGFTAPNQIVKRQSNTDDDELSLLLEVIDEDLKTTSVTRNRKIINDTSLACSVKKQVGKGVRENSEVENFTYFIKRGESENFNKKFSLTSRRMEFSFKPLGHLQQPLQWLKQALRELLDHITRECEADDIVGFVMENDDFPDKPIGISLRKRSQLDENVILAVLAKVFQSNSSFFTNDRLRVKVDILKLPSGNGYSAVDGKCVTFNEFSIRKHSVYVITEDQFCLAAALIVAIEFIAVKFNRKALHKKFAGHGTFETVPYGYNDDI</sequence>
<dbReference type="PANTHER" id="PTHR47326:SF1">
    <property type="entry name" value="HTH PSQ-TYPE DOMAIN-CONTAINING PROTEIN"/>
    <property type="match status" value="1"/>
</dbReference>
<comment type="caution">
    <text evidence="2">The sequence shown here is derived from an EMBL/GenBank/DDBJ whole genome shotgun (WGS) entry which is preliminary data.</text>
</comment>
<dbReference type="PANTHER" id="PTHR47326">
    <property type="entry name" value="TRANSPOSABLE ELEMENT TC3 TRANSPOSASE-LIKE PROTEIN"/>
    <property type="match status" value="1"/>
</dbReference>
<accession>A0AA38MK56</accession>